<comment type="caution">
    <text evidence="1">The sequence shown here is derived from an EMBL/GenBank/DDBJ whole genome shotgun (WGS) entry which is preliminary data.</text>
</comment>
<reference evidence="2" key="1">
    <citation type="journal article" date="2019" name="Int. J. Syst. Evol. Microbiol.">
        <title>The Global Catalogue of Microorganisms (GCM) 10K type strain sequencing project: providing services to taxonomists for standard genome sequencing and annotation.</title>
        <authorList>
            <consortium name="The Broad Institute Genomics Platform"/>
            <consortium name="The Broad Institute Genome Sequencing Center for Infectious Disease"/>
            <person name="Wu L."/>
            <person name="Ma J."/>
        </authorList>
    </citation>
    <scope>NUCLEOTIDE SEQUENCE [LARGE SCALE GENOMIC DNA]</scope>
    <source>
        <strain evidence="2">JCM 16949</strain>
    </source>
</reference>
<gene>
    <name evidence="1" type="ORF">GCM10022239_03570</name>
</gene>
<proteinExistence type="predicted"/>
<organism evidence="1 2">
    <name type="scientific">Leifsonella bigeumensis</name>
    <dbReference type="NCBI Taxonomy" id="433643"/>
    <lineage>
        <taxon>Bacteria</taxon>
        <taxon>Bacillati</taxon>
        <taxon>Actinomycetota</taxon>
        <taxon>Actinomycetes</taxon>
        <taxon>Micrococcales</taxon>
        <taxon>Microbacteriaceae</taxon>
        <taxon>Leifsonella</taxon>
    </lineage>
</organism>
<evidence type="ECO:0000313" key="1">
    <source>
        <dbReference type="EMBL" id="GAA3730263.1"/>
    </source>
</evidence>
<keyword evidence="2" id="KW-1185">Reference proteome</keyword>
<sequence>MTDGDKRAAQIEYLRLLKDEFRFYWPHGTVRSSEPGERESFDKAKQKIAELERKIEIGLGMRYV</sequence>
<name>A0ABP7F3N4_9MICO</name>
<dbReference type="RefSeq" id="WP_344753085.1">
    <property type="nucleotide sequence ID" value="NZ_BAABAE010000001.1"/>
</dbReference>
<evidence type="ECO:0000313" key="2">
    <source>
        <dbReference type="Proteomes" id="UP001501004"/>
    </source>
</evidence>
<dbReference type="EMBL" id="BAABAE010000001">
    <property type="protein sequence ID" value="GAA3730263.1"/>
    <property type="molecule type" value="Genomic_DNA"/>
</dbReference>
<protein>
    <submittedName>
        <fullName evidence="1">Uncharacterized protein</fullName>
    </submittedName>
</protein>
<accession>A0ABP7F3N4</accession>
<dbReference type="Proteomes" id="UP001501004">
    <property type="component" value="Unassembled WGS sequence"/>
</dbReference>